<gene>
    <name evidence="2" type="ORF">PLEPLA_LOCUS18268</name>
</gene>
<dbReference type="EMBL" id="CADEAL010001223">
    <property type="protein sequence ID" value="CAB1430286.1"/>
    <property type="molecule type" value="Genomic_DNA"/>
</dbReference>
<proteinExistence type="predicted"/>
<organism evidence="2 3">
    <name type="scientific">Pleuronectes platessa</name>
    <name type="common">European plaice</name>
    <dbReference type="NCBI Taxonomy" id="8262"/>
    <lineage>
        <taxon>Eukaryota</taxon>
        <taxon>Metazoa</taxon>
        <taxon>Chordata</taxon>
        <taxon>Craniata</taxon>
        <taxon>Vertebrata</taxon>
        <taxon>Euteleostomi</taxon>
        <taxon>Actinopterygii</taxon>
        <taxon>Neopterygii</taxon>
        <taxon>Teleostei</taxon>
        <taxon>Neoteleostei</taxon>
        <taxon>Acanthomorphata</taxon>
        <taxon>Carangaria</taxon>
        <taxon>Pleuronectiformes</taxon>
        <taxon>Pleuronectoidei</taxon>
        <taxon>Pleuronectidae</taxon>
        <taxon>Pleuronectes</taxon>
    </lineage>
</organism>
<feature type="region of interest" description="Disordered" evidence="1">
    <location>
        <begin position="106"/>
        <end position="129"/>
    </location>
</feature>
<protein>
    <submittedName>
        <fullName evidence="2">Uncharacterized protein</fullName>
    </submittedName>
</protein>
<evidence type="ECO:0000256" key="1">
    <source>
        <dbReference type="SAM" id="MobiDB-lite"/>
    </source>
</evidence>
<accession>A0A9N7UHJ5</accession>
<name>A0A9N7UHJ5_PLEPL</name>
<keyword evidence="3" id="KW-1185">Reference proteome</keyword>
<comment type="caution">
    <text evidence="2">The sequence shown here is derived from an EMBL/GenBank/DDBJ whole genome shotgun (WGS) entry which is preliminary data.</text>
</comment>
<evidence type="ECO:0000313" key="3">
    <source>
        <dbReference type="Proteomes" id="UP001153269"/>
    </source>
</evidence>
<sequence length="129" mass="13664">MQPSADACSSYLAMPLSLSLSRFYFGAPGIPPTGSLHSLLARNLEQLSNPTGSAAMTTRSKPLLNDLVNDRLLYYRGNINQSHRLPALLCPVVTALQSAVVLREAANDGDAGRQGRKGEERPGVGAGES</sequence>
<feature type="compositionally biased region" description="Basic and acidic residues" evidence="1">
    <location>
        <begin position="110"/>
        <end position="122"/>
    </location>
</feature>
<evidence type="ECO:0000313" key="2">
    <source>
        <dbReference type="EMBL" id="CAB1430286.1"/>
    </source>
</evidence>
<reference evidence="2" key="1">
    <citation type="submission" date="2020-03" db="EMBL/GenBank/DDBJ databases">
        <authorList>
            <person name="Weist P."/>
        </authorList>
    </citation>
    <scope>NUCLEOTIDE SEQUENCE</scope>
</reference>
<dbReference type="Proteomes" id="UP001153269">
    <property type="component" value="Unassembled WGS sequence"/>
</dbReference>
<dbReference type="AlphaFoldDB" id="A0A9N7UHJ5"/>